<evidence type="ECO:0000256" key="9">
    <source>
        <dbReference type="ARBA" id="ARBA00023204"/>
    </source>
</evidence>
<dbReference type="PROSITE" id="PS00893">
    <property type="entry name" value="NUDIX_BOX"/>
    <property type="match status" value="1"/>
</dbReference>
<dbReference type="GO" id="GO:0009228">
    <property type="term" value="P:thiamine biosynthetic process"/>
    <property type="evidence" value="ECO:0007669"/>
    <property type="project" value="UniProtKB-KW"/>
</dbReference>
<reference evidence="19 20" key="1">
    <citation type="submission" date="2018-10" db="EMBL/GenBank/DDBJ databases">
        <title>Genomic Encyclopedia of Type Strains, Phase IV (KMG-IV): sequencing the most valuable type-strain genomes for metagenomic binning, comparative biology and taxonomic classification.</title>
        <authorList>
            <person name="Goeker M."/>
        </authorList>
    </citation>
    <scope>NUCLEOTIDE SEQUENCE [LARGE SCALE GENOMIC DNA]</scope>
    <source>
        <strain evidence="19 20">DSM 3303</strain>
    </source>
</reference>
<evidence type="ECO:0000256" key="17">
    <source>
        <dbReference type="RuleBase" id="RU003476"/>
    </source>
</evidence>
<comment type="similarity">
    <text evidence="2 17">Belongs to the Nudix hydrolase family.</text>
</comment>
<evidence type="ECO:0000256" key="5">
    <source>
        <dbReference type="ARBA" id="ARBA00022723"/>
    </source>
</evidence>
<evidence type="ECO:0000256" key="16">
    <source>
        <dbReference type="ARBA" id="ARBA00042798"/>
    </source>
</evidence>
<protein>
    <recommendedName>
        <fullName evidence="13">8-oxo-dGTP diphosphatase</fullName>
        <ecNumber evidence="12">3.6.1.55</ecNumber>
    </recommendedName>
    <alternativeName>
        <fullName evidence="16">7,8-dihydro-8-oxoguanine-triphosphatase</fullName>
    </alternativeName>
    <alternativeName>
        <fullName evidence="15">Mutator protein MutT</fullName>
    </alternativeName>
    <alternativeName>
        <fullName evidence="14">dGTP pyrophosphohydrolase</fullName>
    </alternativeName>
</protein>
<dbReference type="GO" id="GO:0044715">
    <property type="term" value="F:8-oxo-dGDP phosphatase activity"/>
    <property type="evidence" value="ECO:0007669"/>
    <property type="project" value="TreeGrafter"/>
</dbReference>
<dbReference type="GO" id="GO:0006281">
    <property type="term" value="P:DNA repair"/>
    <property type="evidence" value="ECO:0007669"/>
    <property type="project" value="UniProtKB-KW"/>
</dbReference>
<dbReference type="CDD" id="cd03425">
    <property type="entry name" value="NUDIX_MutT_NudA_like"/>
    <property type="match status" value="1"/>
</dbReference>
<dbReference type="InterPro" id="IPR020476">
    <property type="entry name" value="Nudix_hydrolase"/>
</dbReference>
<evidence type="ECO:0000313" key="19">
    <source>
        <dbReference type="EMBL" id="RKQ59055.1"/>
    </source>
</evidence>
<dbReference type="PRINTS" id="PR00502">
    <property type="entry name" value="NUDIXFAMILY"/>
</dbReference>
<dbReference type="InterPro" id="IPR036206">
    <property type="entry name" value="ThiamineP_synth_sf"/>
</dbReference>
<evidence type="ECO:0000259" key="18">
    <source>
        <dbReference type="PROSITE" id="PS51462"/>
    </source>
</evidence>
<dbReference type="NCBIfam" id="NF006530">
    <property type="entry name" value="PRK08999.1"/>
    <property type="match status" value="1"/>
</dbReference>
<dbReference type="InterPro" id="IPR047127">
    <property type="entry name" value="MutT-like"/>
</dbReference>
<dbReference type="GO" id="GO:0035539">
    <property type="term" value="F:8-oxo-7,8-dihydrodeoxyguanosine triphosphate pyrophosphatase activity"/>
    <property type="evidence" value="ECO:0007669"/>
    <property type="project" value="UniProtKB-EC"/>
</dbReference>
<dbReference type="Pfam" id="PF00293">
    <property type="entry name" value="NUDIX"/>
    <property type="match status" value="1"/>
</dbReference>
<comment type="caution">
    <text evidence="19">The sequence shown here is derived from an EMBL/GenBank/DDBJ whole genome shotgun (WGS) entry which is preliminary data.</text>
</comment>
<evidence type="ECO:0000256" key="7">
    <source>
        <dbReference type="ARBA" id="ARBA00022801"/>
    </source>
</evidence>
<keyword evidence="4" id="KW-0235">DNA replication</keyword>
<dbReference type="InterPro" id="IPR000086">
    <property type="entry name" value="NUDIX_hydrolase_dom"/>
</dbReference>
<dbReference type="GO" id="GO:0006260">
    <property type="term" value="P:DNA replication"/>
    <property type="evidence" value="ECO:0007669"/>
    <property type="project" value="UniProtKB-KW"/>
</dbReference>
<evidence type="ECO:0000256" key="2">
    <source>
        <dbReference type="ARBA" id="ARBA00005582"/>
    </source>
</evidence>
<dbReference type="PANTHER" id="PTHR47707:SF1">
    <property type="entry name" value="NUDIX HYDROLASE FAMILY PROTEIN"/>
    <property type="match status" value="1"/>
</dbReference>
<dbReference type="Proteomes" id="UP000279384">
    <property type="component" value="Unassembled WGS sequence"/>
</dbReference>
<evidence type="ECO:0000256" key="13">
    <source>
        <dbReference type="ARBA" id="ARBA00040794"/>
    </source>
</evidence>
<dbReference type="PROSITE" id="PS51462">
    <property type="entry name" value="NUDIX"/>
    <property type="match status" value="1"/>
</dbReference>
<evidence type="ECO:0000256" key="10">
    <source>
        <dbReference type="ARBA" id="ARBA00035861"/>
    </source>
</evidence>
<feature type="domain" description="Nudix hydrolase" evidence="18">
    <location>
        <begin position="6"/>
        <end position="133"/>
    </location>
</feature>
<gene>
    <name evidence="19" type="ORF">C8E02_2032</name>
</gene>
<evidence type="ECO:0000256" key="15">
    <source>
        <dbReference type="ARBA" id="ARBA00041979"/>
    </source>
</evidence>
<dbReference type="SUPFAM" id="SSF55811">
    <property type="entry name" value="Nudix"/>
    <property type="match status" value="1"/>
</dbReference>
<dbReference type="InterPro" id="IPR015797">
    <property type="entry name" value="NUDIX_hydrolase-like_dom_sf"/>
</dbReference>
<dbReference type="Gene3D" id="3.90.79.10">
    <property type="entry name" value="Nucleoside Triphosphate Pyrophosphohydrolase"/>
    <property type="match status" value="1"/>
</dbReference>
<evidence type="ECO:0000256" key="11">
    <source>
        <dbReference type="ARBA" id="ARBA00036904"/>
    </source>
</evidence>
<dbReference type="GO" id="GO:0008413">
    <property type="term" value="F:8-oxo-7,8-dihydroguanosine triphosphate pyrophosphatase activity"/>
    <property type="evidence" value="ECO:0007669"/>
    <property type="project" value="TreeGrafter"/>
</dbReference>
<dbReference type="InterPro" id="IPR020084">
    <property type="entry name" value="NUDIX_hydrolase_CS"/>
</dbReference>
<evidence type="ECO:0000256" key="14">
    <source>
        <dbReference type="ARBA" id="ARBA00041592"/>
    </source>
</evidence>
<dbReference type="GO" id="GO:0046872">
    <property type="term" value="F:metal ion binding"/>
    <property type="evidence" value="ECO:0007669"/>
    <property type="project" value="UniProtKB-KW"/>
</dbReference>
<dbReference type="Gene3D" id="3.20.20.70">
    <property type="entry name" value="Aldolase class I"/>
    <property type="match status" value="1"/>
</dbReference>
<comment type="cofactor">
    <cofactor evidence="1">
        <name>Mg(2+)</name>
        <dbReference type="ChEBI" id="CHEBI:18420"/>
    </cofactor>
</comment>
<evidence type="ECO:0000313" key="20">
    <source>
        <dbReference type="Proteomes" id="UP000279384"/>
    </source>
</evidence>
<keyword evidence="7 17" id="KW-0378">Hydrolase</keyword>
<evidence type="ECO:0000256" key="6">
    <source>
        <dbReference type="ARBA" id="ARBA00022763"/>
    </source>
</evidence>
<organism evidence="19 20">
    <name type="scientific">Vogesella indigofera</name>
    <name type="common">Pseudomonas indigofera</name>
    <dbReference type="NCBI Taxonomy" id="45465"/>
    <lineage>
        <taxon>Bacteria</taxon>
        <taxon>Pseudomonadati</taxon>
        <taxon>Pseudomonadota</taxon>
        <taxon>Betaproteobacteria</taxon>
        <taxon>Neisseriales</taxon>
        <taxon>Chromobacteriaceae</taxon>
        <taxon>Vogesella</taxon>
    </lineage>
</organism>
<proteinExistence type="inferred from homology"/>
<evidence type="ECO:0000256" key="1">
    <source>
        <dbReference type="ARBA" id="ARBA00001946"/>
    </source>
</evidence>
<evidence type="ECO:0000256" key="4">
    <source>
        <dbReference type="ARBA" id="ARBA00022705"/>
    </source>
</evidence>
<comment type="catalytic activity">
    <reaction evidence="10">
        <text>8-oxo-dGTP + H2O = 8-oxo-dGMP + diphosphate + H(+)</text>
        <dbReference type="Rhea" id="RHEA:31575"/>
        <dbReference type="ChEBI" id="CHEBI:15377"/>
        <dbReference type="ChEBI" id="CHEBI:15378"/>
        <dbReference type="ChEBI" id="CHEBI:33019"/>
        <dbReference type="ChEBI" id="CHEBI:63224"/>
        <dbReference type="ChEBI" id="CHEBI:77896"/>
        <dbReference type="EC" id="3.6.1.55"/>
    </reaction>
</comment>
<name>A0A495BHF9_VOGIN</name>
<evidence type="ECO:0000256" key="8">
    <source>
        <dbReference type="ARBA" id="ARBA00022842"/>
    </source>
</evidence>
<accession>A0A495BHF9</accession>
<keyword evidence="8" id="KW-0460">Magnesium</keyword>
<dbReference type="CDD" id="cd00564">
    <property type="entry name" value="TMP_TenI"/>
    <property type="match status" value="1"/>
</dbReference>
<keyword evidence="5" id="KW-0479">Metal-binding</keyword>
<dbReference type="RefSeq" id="WP_120810623.1">
    <property type="nucleotide sequence ID" value="NZ_RBID01000014.1"/>
</dbReference>
<dbReference type="SUPFAM" id="SSF51391">
    <property type="entry name" value="Thiamin phosphate synthase"/>
    <property type="match status" value="1"/>
</dbReference>
<dbReference type="EMBL" id="RBID01000014">
    <property type="protein sequence ID" value="RKQ59055.1"/>
    <property type="molecule type" value="Genomic_DNA"/>
</dbReference>
<dbReference type="Pfam" id="PF02581">
    <property type="entry name" value="TMP-TENI"/>
    <property type="match status" value="1"/>
</dbReference>
<comment type="catalytic activity">
    <reaction evidence="11">
        <text>8-oxo-GTP + H2O = 8-oxo-GMP + diphosphate + H(+)</text>
        <dbReference type="Rhea" id="RHEA:67616"/>
        <dbReference type="ChEBI" id="CHEBI:15377"/>
        <dbReference type="ChEBI" id="CHEBI:15378"/>
        <dbReference type="ChEBI" id="CHEBI:33019"/>
        <dbReference type="ChEBI" id="CHEBI:143553"/>
        <dbReference type="ChEBI" id="CHEBI:145694"/>
    </reaction>
</comment>
<evidence type="ECO:0000256" key="12">
    <source>
        <dbReference type="ARBA" id="ARBA00038905"/>
    </source>
</evidence>
<sequence length="314" mass="34300">MSESKPVISVVAGALMHADGSFMLGSRPAGKPYAGYWEFPGGKVEPGETPLAALVREFREEMGIEVSHATPWLTRTHHYEHASVHLRFFRIWAWQGTPQPHEGQSFAWQTPGQHSVTPMLPANDPVLRSLQLPDVLQISCVSECGRDHTLEVLAQRDNPGWVIVREPQKSREQLADFVAEVADIVHPKGGKLLVNTDPAWIKGWPVDGLHLSSQRLAALDERPPHLAWVGASAHSRAELARAAALGLDYALLGHVQPTASHPQQAALGWDGFARLLQDEIPLPVFAIGGLQAADLDTARQHGAHGIALMRGAWQ</sequence>
<dbReference type="PANTHER" id="PTHR47707">
    <property type="entry name" value="8-OXO-DGTP DIPHOSPHATASE"/>
    <property type="match status" value="1"/>
</dbReference>
<dbReference type="InterPro" id="IPR022998">
    <property type="entry name" value="ThiamineP_synth_TenI"/>
</dbReference>
<dbReference type="EC" id="3.6.1.55" evidence="12"/>
<keyword evidence="9" id="KW-0234">DNA repair</keyword>
<dbReference type="AlphaFoldDB" id="A0A495BHF9"/>
<keyword evidence="3" id="KW-0515">Mutator protein</keyword>
<evidence type="ECO:0000256" key="3">
    <source>
        <dbReference type="ARBA" id="ARBA00022457"/>
    </source>
</evidence>
<dbReference type="InterPro" id="IPR013785">
    <property type="entry name" value="Aldolase_TIM"/>
</dbReference>
<keyword evidence="6" id="KW-0227">DNA damage</keyword>
<dbReference type="GO" id="GO:0044716">
    <property type="term" value="F:8-oxo-GDP phosphatase activity"/>
    <property type="evidence" value="ECO:0007669"/>
    <property type="project" value="TreeGrafter"/>
</dbReference>